<dbReference type="EMBL" id="JARBDR010000342">
    <property type="protein sequence ID" value="KAJ8314063.1"/>
    <property type="molecule type" value="Genomic_DNA"/>
</dbReference>
<dbReference type="PANTHER" id="PTHR21549:SF1">
    <property type="entry name" value="COILED-COIL DOMAIN-CONTAINING PROTEIN 148"/>
    <property type="match status" value="1"/>
</dbReference>
<keyword evidence="5" id="KW-1185">Reference proteome</keyword>
<proteinExistence type="predicted"/>
<evidence type="ECO:0000313" key="4">
    <source>
        <dbReference type="EMBL" id="KAJ8314063.1"/>
    </source>
</evidence>
<evidence type="ECO:0000313" key="5">
    <source>
        <dbReference type="Proteomes" id="UP001217089"/>
    </source>
</evidence>
<dbReference type="InterPro" id="IPR039902">
    <property type="entry name" value="CCDC148/CCDC112"/>
</dbReference>
<organism evidence="4 5">
    <name type="scientific">Tegillarca granosa</name>
    <name type="common">Malaysian cockle</name>
    <name type="synonym">Anadara granosa</name>
    <dbReference type="NCBI Taxonomy" id="220873"/>
    <lineage>
        <taxon>Eukaryota</taxon>
        <taxon>Metazoa</taxon>
        <taxon>Spiralia</taxon>
        <taxon>Lophotrochozoa</taxon>
        <taxon>Mollusca</taxon>
        <taxon>Bivalvia</taxon>
        <taxon>Autobranchia</taxon>
        <taxon>Pteriomorphia</taxon>
        <taxon>Arcoida</taxon>
        <taxon>Arcoidea</taxon>
        <taxon>Arcidae</taxon>
        <taxon>Tegillarca</taxon>
    </lineage>
</organism>
<evidence type="ECO:0000256" key="3">
    <source>
        <dbReference type="SAM" id="MobiDB-lite"/>
    </source>
</evidence>
<comment type="caution">
    <text evidence="4">The sequence shown here is derived from an EMBL/GenBank/DDBJ whole genome shotgun (WGS) entry which is preliminary data.</text>
</comment>
<feature type="region of interest" description="Disordered" evidence="3">
    <location>
        <begin position="337"/>
        <end position="363"/>
    </location>
</feature>
<feature type="coiled-coil region" evidence="2">
    <location>
        <begin position="154"/>
        <end position="278"/>
    </location>
</feature>
<evidence type="ECO:0000256" key="1">
    <source>
        <dbReference type="ARBA" id="ARBA00023054"/>
    </source>
</evidence>
<evidence type="ECO:0000256" key="2">
    <source>
        <dbReference type="SAM" id="Coils"/>
    </source>
</evidence>
<feature type="compositionally biased region" description="Basic and acidic residues" evidence="3">
    <location>
        <begin position="354"/>
        <end position="363"/>
    </location>
</feature>
<gene>
    <name evidence="4" type="ORF">KUTeg_008624</name>
</gene>
<reference evidence="4 5" key="1">
    <citation type="submission" date="2022-12" db="EMBL/GenBank/DDBJ databases">
        <title>Chromosome-level genome of Tegillarca granosa.</title>
        <authorList>
            <person name="Kim J."/>
        </authorList>
    </citation>
    <scope>NUCLEOTIDE SEQUENCE [LARGE SCALE GENOMIC DNA]</scope>
    <source>
        <strain evidence="4">Teg-2019</strain>
        <tissue evidence="4">Adductor muscle</tissue>
    </source>
</reference>
<sequence length="363" mass="43859">MSLDNDFSSFKEKTVEPVWNLRDDLQFWIQENMQDLRLGSPDVVSKHQEINSTVQNLAELSHGNSDYKIEIEQGIPEEAFDLECYDMDLKVTVLQEAGRHGGWDEDEHFLFVAVYEQYPHEMPNRRKLIMDRLKRHFPKKSRSELVRLWREQKMESIMLQQKIHEQKMEEMQEKLKMEEERDRKKREEDKLLVQKFYEERNRKRREQEAKYEERLEELKKIMEEQAKYDKERVAFREQQIALKNEEKERKKEEIEEEKREVERRLEALRQQVRVVAESNPERLIQNTQAWQNRLAGEEEDINIQKPLFDITGFTAKQITSDPRLKLEQRLREAGLHNSDYARHVLANVAPPQPPRRDMESNEK</sequence>
<accession>A0ABQ9F9P2</accession>
<name>A0ABQ9F9P2_TEGGR</name>
<protein>
    <submittedName>
        <fullName evidence="4">Uncharacterized protein</fullName>
    </submittedName>
</protein>
<dbReference type="Proteomes" id="UP001217089">
    <property type="component" value="Unassembled WGS sequence"/>
</dbReference>
<dbReference type="PANTHER" id="PTHR21549">
    <property type="entry name" value="MUTATED IN BLADDER CANCER 1"/>
    <property type="match status" value="1"/>
</dbReference>
<keyword evidence="1 2" id="KW-0175">Coiled coil</keyword>